<evidence type="ECO:0000313" key="3">
    <source>
        <dbReference type="EMBL" id="CAB9522611.1"/>
    </source>
</evidence>
<dbReference type="SUPFAM" id="SSF52087">
    <property type="entry name" value="CRAL/TRIO domain"/>
    <property type="match status" value="1"/>
</dbReference>
<evidence type="ECO:0000256" key="1">
    <source>
        <dbReference type="SAM" id="MobiDB-lite"/>
    </source>
</evidence>
<name>A0A9N8HQT1_9STRA</name>
<sequence>MLRWAGLSSSEDATIAPPHKNSDCTIRPTSQQADVMKQAYSKARSLTCETGEMSSQTTSSASSSFRDEEEDQSPQSSRDVSKDVNQFVVVMDKGNEDNDCPSSFKEEKAVKDEDGDLFFDSVDPEYEIAVYVDGMTVYPSDGRPAFVPPGLCSAKIPDDFLEMADFDPAEARVIWEKCKQWRKEQKIWSIHTRPNHRFHHAKQYYPSCYYGVSKDGYVLEYSFPGQMQPKALFPEKGVIDEMLDHHCFMAEYSANCLYTDRETWQLLGREPLVLDLDNPSPTSKGLIMVMDVKGTGPHLLDSKVFTFLTRMAAMSEKYFPVYLDRVLVINSPFWVAGVFATIKPFLPDILPVEIVSVANTLDTLRKYVDDDHLPMQYGGSCPYPMHEHPLECRLHQAVAEAAAYGTTSENEKKNNDKPKDSSPTPTVASSPASSFEEDDEKDPSNATTRAGCLRVPFCGEVEDSNVDVLTLAPQRPGFDLVSVTRQFWTSLVTGFPCGGKPRSTRHS</sequence>
<protein>
    <submittedName>
        <fullName evidence="3">SEC14</fullName>
    </submittedName>
</protein>
<feature type="compositionally biased region" description="Low complexity" evidence="1">
    <location>
        <begin position="421"/>
        <end position="434"/>
    </location>
</feature>
<proteinExistence type="predicted"/>
<dbReference type="InterPro" id="IPR001251">
    <property type="entry name" value="CRAL-TRIO_dom"/>
</dbReference>
<evidence type="ECO:0000313" key="4">
    <source>
        <dbReference type="Proteomes" id="UP001153069"/>
    </source>
</evidence>
<dbReference type="Proteomes" id="UP001153069">
    <property type="component" value="Unassembled WGS sequence"/>
</dbReference>
<dbReference type="SMART" id="SM00516">
    <property type="entry name" value="SEC14"/>
    <property type="match status" value="1"/>
</dbReference>
<accession>A0A9N8HQT1</accession>
<dbReference type="OrthoDB" id="1434354at2759"/>
<feature type="compositionally biased region" description="Polar residues" evidence="1">
    <location>
        <begin position="23"/>
        <end position="33"/>
    </location>
</feature>
<keyword evidence="4" id="KW-1185">Reference proteome</keyword>
<feature type="domain" description="CRAL-TRIO" evidence="2">
    <location>
        <begin position="197"/>
        <end position="385"/>
    </location>
</feature>
<organism evidence="3 4">
    <name type="scientific">Seminavis robusta</name>
    <dbReference type="NCBI Taxonomy" id="568900"/>
    <lineage>
        <taxon>Eukaryota</taxon>
        <taxon>Sar</taxon>
        <taxon>Stramenopiles</taxon>
        <taxon>Ochrophyta</taxon>
        <taxon>Bacillariophyta</taxon>
        <taxon>Bacillariophyceae</taxon>
        <taxon>Bacillariophycidae</taxon>
        <taxon>Naviculales</taxon>
        <taxon>Naviculaceae</taxon>
        <taxon>Seminavis</taxon>
    </lineage>
</organism>
<dbReference type="InterPro" id="IPR051026">
    <property type="entry name" value="PI/PC_transfer"/>
</dbReference>
<gene>
    <name evidence="3" type="ORF">SEMRO_1323_G262660.1</name>
</gene>
<dbReference type="CDD" id="cd00170">
    <property type="entry name" value="SEC14"/>
    <property type="match status" value="1"/>
</dbReference>
<reference evidence="3" key="1">
    <citation type="submission" date="2020-06" db="EMBL/GenBank/DDBJ databases">
        <authorList>
            <consortium name="Plant Systems Biology data submission"/>
        </authorList>
    </citation>
    <scope>NUCLEOTIDE SEQUENCE</scope>
    <source>
        <strain evidence="3">D6</strain>
    </source>
</reference>
<feature type="compositionally biased region" description="Basic and acidic residues" evidence="1">
    <location>
        <begin position="409"/>
        <end position="420"/>
    </location>
</feature>
<dbReference type="PANTHER" id="PTHR45657:SF61">
    <property type="entry name" value="CRAL-TRIO DOMAIN-CONTAINING PROTEIN"/>
    <property type="match status" value="1"/>
</dbReference>
<dbReference type="Pfam" id="PF00650">
    <property type="entry name" value="CRAL_TRIO"/>
    <property type="match status" value="1"/>
</dbReference>
<feature type="compositionally biased region" description="Low complexity" evidence="1">
    <location>
        <begin position="54"/>
        <end position="64"/>
    </location>
</feature>
<dbReference type="EMBL" id="CAICTM010001321">
    <property type="protein sequence ID" value="CAB9522611.1"/>
    <property type="molecule type" value="Genomic_DNA"/>
</dbReference>
<feature type="region of interest" description="Disordered" evidence="1">
    <location>
        <begin position="403"/>
        <end position="448"/>
    </location>
</feature>
<dbReference type="PANTHER" id="PTHR45657">
    <property type="entry name" value="CRAL-TRIO DOMAIN-CONTAINING PROTEIN YKL091C-RELATED"/>
    <property type="match status" value="1"/>
</dbReference>
<dbReference type="InterPro" id="IPR036865">
    <property type="entry name" value="CRAL-TRIO_dom_sf"/>
</dbReference>
<dbReference type="AlphaFoldDB" id="A0A9N8HQT1"/>
<comment type="caution">
    <text evidence="3">The sequence shown here is derived from an EMBL/GenBank/DDBJ whole genome shotgun (WGS) entry which is preliminary data.</text>
</comment>
<evidence type="ECO:0000259" key="2">
    <source>
        <dbReference type="PROSITE" id="PS50191"/>
    </source>
</evidence>
<dbReference type="Gene3D" id="3.40.525.10">
    <property type="entry name" value="CRAL-TRIO lipid binding domain"/>
    <property type="match status" value="1"/>
</dbReference>
<feature type="region of interest" description="Disordered" evidence="1">
    <location>
        <begin position="1"/>
        <end position="83"/>
    </location>
</feature>
<dbReference type="PROSITE" id="PS50191">
    <property type="entry name" value="CRAL_TRIO"/>
    <property type="match status" value="1"/>
</dbReference>